<dbReference type="GO" id="GO:0046983">
    <property type="term" value="F:protein dimerization activity"/>
    <property type="evidence" value="ECO:0007669"/>
    <property type="project" value="InterPro"/>
</dbReference>
<dbReference type="PANTHER" id="PTHR11697:SF230">
    <property type="entry name" value="ZINC FINGER, MYM DOMAIN CONTAINING 1"/>
    <property type="match status" value="1"/>
</dbReference>
<accession>A0A8T0RXI0</accession>
<evidence type="ECO:0000313" key="3">
    <source>
        <dbReference type="Proteomes" id="UP000823388"/>
    </source>
</evidence>
<dbReference type="InterPro" id="IPR012337">
    <property type="entry name" value="RNaseH-like_sf"/>
</dbReference>
<dbReference type="Pfam" id="PF05699">
    <property type="entry name" value="Dimer_Tnp_hAT"/>
    <property type="match status" value="1"/>
</dbReference>
<organism evidence="2 3">
    <name type="scientific">Panicum virgatum</name>
    <name type="common">Blackwell switchgrass</name>
    <dbReference type="NCBI Taxonomy" id="38727"/>
    <lineage>
        <taxon>Eukaryota</taxon>
        <taxon>Viridiplantae</taxon>
        <taxon>Streptophyta</taxon>
        <taxon>Embryophyta</taxon>
        <taxon>Tracheophyta</taxon>
        <taxon>Spermatophyta</taxon>
        <taxon>Magnoliopsida</taxon>
        <taxon>Liliopsida</taxon>
        <taxon>Poales</taxon>
        <taxon>Poaceae</taxon>
        <taxon>PACMAD clade</taxon>
        <taxon>Panicoideae</taxon>
        <taxon>Panicodae</taxon>
        <taxon>Paniceae</taxon>
        <taxon>Panicinae</taxon>
        <taxon>Panicum</taxon>
        <taxon>Panicum sect. Hiantes</taxon>
    </lineage>
</organism>
<dbReference type="Proteomes" id="UP000823388">
    <property type="component" value="Chromosome 5N"/>
</dbReference>
<dbReference type="InterPro" id="IPR006580">
    <property type="entry name" value="Znf_TTF"/>
</dbReference>
<evidence type="ECO:0000313" key="2">
    <source>
        <dbReference type="EMBL" id="KAG2589488.1"/>
    </source>
</evidence>
<dbReference type="Pfam" id="PF14291">
    <property type="entry name" value="DUF4371"/>
    <property type="match status" value="1"/>
</dbReference>
<dbReference type="PANTHER" id="PTHR11697">
    <property type="entry name" value="GENERAL TRANSCRIPTION FACTOR 2-RELATED ZINC FINGER PROTEIN"/>
    <property type="match status" value="1"/>
</dbReference>
<reference evidence="2" key="1">
    <citation type="submission" date="2020-05" db="EMBL/GenBank/DDBJ databases">
        <title>WGS assembly of Panicum virgatum.</title>
        <authorList>
            <person name="Lovell J.T."/>
            <person name="Jenkins J."/>
            <person name="Shu S."/>
            <person name="Juenger T.E."/>
            <person name="Schmutz J."/>
        </authorList>
    </citation>
    <scope>NUCLEOTIDE SEQUENCE</scope>
    <source>
        <strain evidence="2">AP13</strain>
    </source>
</reference>
<proteinExistence type="predicted"/>
<evidence type="ECO:0000259" key="1">
    <source>
        <dbReference type="SMART" id="SM00597"/>
    </source>
</evidence>
<name>A0A8T0RXI0_PANVG</name>
<keyword evidence="3" id="KW-1185">Reference proteome</keyword>
<dbReference type="InterPro" id="IPR055298">
    <property type="entry name" value="AtLOH3-like"/>
</dbReference>
<dbReference type="SUPFAM" id="SSF53098">
    <property type="entry name" value="Ribonuclease H-like"/>
    <property type="match status" value="1"/>
</dbReference>
<dbReference type="InterPro" id="IPR025398">
    <property type="entry name" value="DUF4371"/>
</dbReference>
<feature type="domain" description="TTF-type" evidence="1">
    <location>
        <begin position="134"/>
        <end position="238"/>
    </location>
</feature>
<gene>
    <name evidence="2" type="ORF">PVAP13_5NG362181</name>
</gene>
<dbReference type="EMBL" id="CM029046">
    <property type="protein sequence ID" value="KAG2589488.1"/>
    <property type="molecule type" value="Genomic_DNA"/>
</dbReference>
<dbReference type="SMART" id="SM00597">
    <property type="entry name" value="ZnF_TTF"/>
    <property type="match status" value="1"/>
</dbReference>
<dbReference type="AlphaFoldDB" id="A0A8T0RXI0"/>
<dbReference type="InterPro" id="IPR008906">
    <property type="entry name" value="HATC_C_dom"/>
</dbReference>
<comment type="caution">
    <text evidence="2">The sequence shown here is derived from an EMBL/GenBank/DDBJ whole genome shotgun (WGS) entry which is preliminary data.</text>
</comment>
<sequence length="765" mass="87384">MKRDGIIASLFQKHIAKKLAASSSSPSPVPAATVVEEQIQEQERIIEEDVNPSLVASNDILPLIPAPIPPPTEDVLPPQSPIYDINRLPRDPAERLPIASYPFNDQDAIRRSYILNGPYQPYSHEFKKRAIGGRERGFNCVWFYKYDWVEYSTKKKAVFCFLCYLFKDKQSKGKGTDAFTAKAQEKYIGFMNPNAAIDDKIEKWSNEDHRLYMIRLRYSLRCLKFLLHQGLAFRGHNESEDSSNRGNFIELLKFLAANSEEVNKYVLNNAPGNCLLTSPKIQKQFIQCCAIETRKKIIEELGEEPFAILADESSDISHKEQLALCLRYVDKLGRPCEHFLGVVHLDDTTSLSLNEAIEALIASHGLSITRIHGQGYDGASNMKGHIKGLKTLIMQESSSAHYIHCFAHQLQLVLVAVAKGNNDCVWFFDQVSLLLNIVGVSCKRHGMIRNSRLESVMKAIECEELETGSGLNQERGLPRPGDTRWGSHYRTIVNIIFMYPTIRDVLITLGEDPTQKGDWPKIHAIVGVFESFDFVFVAHLMLIILGYTNELSECLQRREQDILNTISLVRVAKARMQKLRSNGWDQFLQRVTLFCNKHGVQVPAMDGQYVPYGRSARRELDNRFDEVNLELLSCMSAFSPADSFASFKAQKLRRLADFYPNDFFESHLVKLELQLDNYIDDIRHEDSFKVQTGRHKIYDMVYNLLKLVLLLPVATASVERVFSSLTFVKTKLRNKMGDSLLDDLDEDYIINTFMSFRKRRPDKKT</sequence>
<protein>
    <recommendedName>
        <fullName evidence="1">TTF-type domain-containing protein</fullName>
    </recommendedName>
</protein>